<organism evidence="2 3">
    <name type="scientific">Penicillium vulpinum</name>
    <dbReference type="NCBI Taxonomy" id="29845"/>
    <lineage>
        <taxon>Eukaryota</taxon>
        <taxon>Fungi</taxon>
        <taxon>Dikarya</taxon>
        <taxon>Ascomycota</taxon>
        <taxon>Pezizomycotina</taxon>
        <taxon>Eurotiomycetes</taxon>
        <taxon>Eurotiomycetidae</taxon>
        <taxon>Eurotiales</taxon>
        <taxon>Aspergillaceae</taxon>
        <taxon>Penicillium</taxon>
    </lineage>
</organism>
<feature type="non-terminal residue" evidence="2">
    <location>
        <position position="136"/>
    </location>
</feature>
<protein>
    <submittedName>
        <fullName evidence="2">Uncharacterized protein</fullName>
    </submittedName>
</protein>
<feature type="region of interest" description="Disordered" evidence="1">
    <location>
        <begin position="86"/>
        <end position="113"/>
    </location>
</feature>
<dbReference type="Proteomes" id="UP000191518">
    <property type="component" value="Unassembled WGS sequence"/>
</dbReference>
<dbReference type="AlphaFoldDB" id="A0A1V6QLP9"/>
<name>A0A1V6QLP9_9EURO</name>
<evidence type="ECO:0000313" key="3">
    <source>
        <dbReference type="Proteomes" id="UP000191518"/>
    </source>
</evidence>
<feature type="compositionally biased region" description="Polar residues" evidence="1">
    <location>
        <begin position="99"/>
        <end position="109"/>
    </location>
</feature>
<evidence type="ECO:0000256" key="1">
    <source>
        <dbReference type="SAM" id="MobiDB-lite"/>
    </source>
</evidence>
<proteinExistence type="predicted"/>
<gene>
    <name evidence="2" type="ORF">PENVUL_c309G09467</name>
</gene>
<sequence>PSAARRCLLPTAKHSQLQILHLRFSGLERLYRDIPREIATYIREIRKGYSRHPRSCWSSVDRDISNGSHNYRPIVDEYFDRSRILPTNDVPEGALDPSEIQSDGDSAQQPVPVPHELLCATKEYLEKSENPEMLCE</sequence>
<reference evidence="3" key="1">
    <citation type="journal article" date="2017" name="Nat. Microbiol.">
        <title>Global analysis of biosynthetic gene clusters reveals vast potential of secondary metabolite production in Penicillium species.</title>
        <authorList>
            <person name="Nielsen J.C."/>
            <person name="Grijseels S."/>
            <person name="Prigent S."/>
            <person name="Ji B."/>
            <person name="Dainat J."/>
            <person name="Nielsen K.F."/>
            <person name="Frisvad J.C."/>
            <person name="Workman M."/>
            <person name="Nielsen J."/>
        </authorList>
    </citation>
    <scope>NUCLEOTIDE SEQUENCE [LARGE SCALE GENOMIC DNA]</scope>
    <source>
        <strain evidence="3">IBT 29486</strain>
    </source>
</reference>
<evidence type="ECO:0000313" key="2">
    <source>
        <dbReference type="EMBL" id="OQD90178.1"/>
    </source>
</evidence>
<comment type="caution">
    <text evidence="2">The sequence shown here is derived from an EMBL/GenBank/DDBJ whole genome shotgun (WGS) entry which is preliminary data.</text>
</comment>
<dbReference type="EMBL" id="MDYP01000308">
    <property type="protein sequence ID" value="OQD90178.1"/>
    <property type="molecule type" value="Genomic_DNA"/>
</dbReference>
<feature type="non-terminal residue" evidence="2">
    <location>
        <position position="1"/>
    </location>
</feature>
<accession>A0A1V6QLP9</accession>
<keyword evidence="3" id="KW-1185">Reference proteome</keyword>